<gene>
    <name evidence="1" type="primary">MED18</name>
    <name evidence="2" type="ORF">B0H64DRAFT_373319</name>
</gene>
<dbReference type="Proteomes" id="UP001278766">
    <property type="component" value="Unassembled WGS sequence"/>
</dbReference>
<organism evidence="2 3">
    <name type="scientific">Chaetomium fimeti</name>
    <dbReference type="NCBI Taxonomy" id="1854472"/>
    <lineage>
        <taxon>Eukaryota</taxon>
        <taxon>Fungi</taxon>
        <taxon>Dikarya</taxon>
        <taxon>Ascomycota</taxon>
        <taxon>Pezizomycotina</taxon>
        <taxon>Sordariomycetes</taxon>
        <taxon>Sordariomycetidae</taxon>
        <taxon>Sordariales</taxon>
        <taxon>Chaetomiaceae</taxon>
        <taxon>Chaetomium</taxon>
    </lineage>
</organism>
<comment type="function">
    <text evidence="1">Component of the Mediator complex, a coactivator involved in the regulated transcription of nearly all RNA polymerase II-dependent genes. Mediator functions as a bridge to convey information from gene-specific regulatory proteins to the basal RNA polymerase II transcription machinery. Mediator is recruited to promoters by direct interactions with regulatory proteins and serves as a scaffold for the assembly of a functional preinitiation complex with RNA polymerase II and the general transcription factors.</text>
</comment>
<keyword evidence="3" id="KW-1185">Reference proteome</keyword>
<dbReference type="Gene3D" id="2.40.320.10">
    <property type="entry name" value="Hypothetical Protein Pfu-838710-001"/>
    <property type="match status" value="1"/>
</dbReference>
<keyword evidence="1" id="KW-0010">Activator</keyword>
<reference evidence="2" key="1">
    <citation type="journal article" date="2023" name="Mol. Phylogenet. Evol.">
        <title>Genome-scale phylogeny and comparative genomics of the fungal order Sordariales.</title>
        <authorList>
            <person name="Hensen N."/>
            <person name="Bonometti L."/>
            <person name="Westerberg I."/>
            <person name="Brannstrom I.O."/>
            <person name="Guillou S."/>
            <person name="Cros-Aarteil S."/>
            <person name="Calhoun S."/>
            <person name="Haridas S."/>
            <person name="Kuo A."/>
            <person name="Mondo S."/>
            <person name="Pangilinan J."/>
            <person name="Riley R."/>
            <person name="LaButti K."/>
            <person name="Andreopoulos B."/>
            <person name="Lipzen A."/>
            <person name="Chen C."/>
            <person name="Yan M."/>
            <person name="Daum C."/>
            <person name="Ng V."/>
            <person name="Clum A."/>
            <person name="Steindorff A."/>
            <person name="Ohm R.A."/>
            <person name="Martin F."/>
            <person name="Silar P."/>
            <person name="Natvig D.O."/>
            <person name="Lalanne C."/>
            <person name="Gautier V."/>
            <person name="Ament-Velasquez S.L."/>
            <person name="Kruys A."/>
            <person name="Hutchinson M.I."/>
            <person name="Powell A.J."/>
            <person name="Barry K."/>
            <person name="Miller A.N."/>
            <person name="Grigoriev I.V."/>
            <person name="Debuchy R."/>
            <person name="Gladieux P."/>
            <person name="Hiltunen Thoren M."/>
            <person name="Johannesson H."/>
        </authorList>
    </citation>
    <scope>NUCLEOTIDE SEQUENCE</scope>
    <source>
        <strain evidence="2">CBS 168.71</strain>
    </source>
</reference>
<keyword evidence="1" id="KW-0805">Transcription regulation</keyword>
<keyword evidence="1" id="KW-0804">Transcription</keyword>
<comment type="similarity">
    <text evidence="1">Belongs to the Mediator complex subunit 18 family.</text>
</comment>
<dbReference type="EMBL" id="JAUEPN010000003">
    <property type="protein sequence ID" value="KAK3298054.1"/>
    <property type="molecule type" value="Genomic_DNA"/>
</dbReference>
<comment type="caution">
    <text evidence="2">The sequence shown here is derived from an EMBL/GenBank/DDBJ whole genome shotgun (WGS) entry which is preliminary data.</text>
</comment>
<name>A0AAE0LV70_9PEZI</name>
<comment type="subunit">
    <text evidence="1">Component of the Mediator complex.</text>
</comment>
<evidence type="ECO:0000313" key="3">
    <source>
        <dbReference type="Proteomes" id="UP001278766"/>
    </source>
</evidence>
<evidence type="ECO:0000313" key="2">
    <source>
        <dbReference type="EMBL" id="KAK3298054.1"/>
    </source>
</evidence>
<proteinExistence type="inferred from homology"/>
<dbReference type="Pfam" id="PF09637">
    <property type="entry name" value="Med18"/>
    <property type="match status" value="1"/>
</dbReference>
<dbReference type="GO" id="GO:0003712">
    <property type="term" value="F:transcription coregulator activity"/>
    <property type="evidence" value="ECO:0007669"/>
    <property type="project" value="InterPro"/>
</dbReference>
<evidence type="ECO:0000256" key="1">
    <source>
        <dbReference type="RuleBase" id="RU364150"/>
    </source>
</evidence>
<dbReference type="GO" id="GO:0006357">
    <property type="term" value="P:regulation of transcription by RNA polymerase II"/>
    <property type="evidence" value="ECO:0007669"/>
    <property type="project" value="InterPro"/>
</dbReference>
<dbReference type="InterPro" id="IPR019095">
    <property type="entry name" value="Mediator_Med18"/>
</dbReference>
<dbReference type="AlphaFoldDB" id="A0AAE0LV70"/>
<keyword evidence="1" id="KW-0539">Nucleus</keyword>
<protein>
    <recommendedName>
        <fullName evidence="1">Mediator of RNA polymerase II transcription subunit 18</fullName>
    </recommendedName>
    <alternativeName>
        <fullName evidence="1">Mediator complex subunit 18</fullName>
    </alternativeName>
</protein>
<comment type="subcellular location">
    <subcellularLocation>
        <location evidence="1">Nucleus</location>
    </subcellularLocation>
</comment>
<reference evidence="2" key="2">
    <citation type="submission" date="2023-06" db="EMBL/GenBank/DDBJ databases">
        <authorList>
            <consortium name="Lawrence Berkeley National Laboratory"/>
            <person name="Haridas S."/>
            <person name="Hensen N."/>
            <person name="Bonometti L."/>
            <person name="Westerberg I."/>
            <person name="Brannstrom I.O."/>
            <person name="Guillou S."/>
            <person name="Cros-Aarteil S."/>
            <person name="Calhoun S."/>
            <person name="Kuo A."/>
            <person name="Mondo S."/>
            <person name="Pangilinan J."/>
            <person name="Riley R."/>
            <person name="Labutti K."/>
            <person name="Andreopoulos B."/>
            <person name="Lipzen A."/>
            <person name="Chen C."/>
            <person name="Yanf M."/>
            <person name="Daum C."/>
            <person name="Ng V."/>
            <person name="Clum A."/>
            <person name="Steindorff A."/>
            <person name="Ohm R."/>
            <person name="Martin F."/>
            <person name="Silar P."/>
            <person name="Natvig D."/>
            <person name="Lalanne C."/>
            <person name="Gautier V."/>
            <person name="Ament-Velasquez S.L."/>
            <person name="Kruys A."/>
            <person name="Hutchinson M.I."/>
            <person name="Powell A.J."/>
            <person name="Barry K."/>
            <person name="Miller A.N."/>
            <person name="Grigoriev I.V."/>
            <person name="Debuchy R."/>
            <person name="Gladieux P."/>
            <person name="Thoren M.H."/>
            <person name="Johannesson H."/>
        </authorList>
    </citation>
    <scope>NUCLEOTIDE SEQUENCE</scope>
    <source>
        <strain evidence="2">CBS 168.71</strain>
    </source>
</reference>
<accession>A0AAE0LV70</accession>
<dbReference type="GO" id="GO:0016592">
    <property type="term" value="C:mediator complex"/>
    <property type="evidence" value="ECO:0007669"/>
    <property type="project" value="InterPro"/>
</dbReference>
<sequence>MTHESFLAATVLTEDGPTARAILCGVTESRERHYYTRVQHYKPQNSATQGLSTIKQLQKERRPTAAQWHELHQILAKQPSVVQVRTDITEEAENVMNAAAMEGGEAASASSILASKPCALRWVDMPDPPSPQRPPSITQRRVVDIDDPRAASILVDNGFGLQSDLIEESYCWWLEGIEYSLTRMFVASLNPDPMVPQQVPNPGTLQPVGNFWILYVRAKVDSFPAATMPDRVKQAQAQLRRVQEQFRGVFDFPVFDRRCHDTRAPP</sequence>